<feature type="binding site" evidence="13">
    <location>
        <position position="470"/>
    </location>
    <ligand>
        <name>K(+)</name>
        <dbReference type="ChEBI" id="CHEBI:29103"/>
        <note>ligand shared between two tetrameric partners</note>
    </ligand>
</feature>
<dbReference type="PROSITE" id="PS00487">
    <property type="entry name" value="IMP_DH_GMP_RED"/>
    <property type="match status" value="1"/>
</dbReference>
<evidence type="ECO:0000256" key="8">
    <source>
        <dbReference type="ARBA" id="ARBA00022958"/>
    </source>
</evidence>
<dbReference type="PANTHER" id="PTHR11911:SF111">
    <property type="entry name" value="INOSINE-5'-MONOPHOSPHATE DEHYDROGENASE"/>
    <property type="match status" value="1"/>
</dbReference>
<dbReference type="PANTHER" id="PTHR11911">
    <property type="entry name" value="INOSINE-5-MONOPHOSPHATE DEHYDROGENASE RELATED"/>
    <property type="match status" value="1"/>
</dbReference>
<evidence type="ECO:0000259" key="21">
    <source>
        <dbReference type="PROSITE" id="PS51371"/>
    </source>
</evidence>
<evidence type="ECO:0000256" key="7">
    <source>
        <dbReference type="ARBA" id="ARBA00022755"/>
    </source>
</evidence>
<keyword evidence="8 13" id="KW-0630">Potassium</keyword>
<proteinExistence type="inferred from homology"/>
<dbReference type="Proteomes" id="UP000309170">
    <property type="component" value="Unassembled WGS sequence"/>
</dbReference>
<dbReference type="HAMAP" id="MF_01964">
    <property type="entry name" value="IMPDH"/>
    <property type="match status" value="1"/>
</dbReference>
<keyword evidence="6 13" id="KW-0332">GMP biosynthesis</keyword>
<dbReference type="RefSeq" id="WP_101226085.1">
    <property type="nucleotide sequence ID" value="NZ_SZNS01000124.1"/>
</dbReference>
<evidence type="ECO:0000256" key="20">
    <source>
        <dbReference type="RuleBase" id="RU003928"/>
    </source>
</evidence>
<dbReference type="EC" id="1.1.1.205" evidence="13 20"/>
<dbReference type="SUPFAM" id="SSF54631">
    <property type="entry name" value="CBS-domain pair"/>
    <property type="match status" value="1"/>
</dbReference>
<evidence type="ECO:0000256" key="19">
    <source>
        <dbReference type="RuleBase" id="RU003927"/>
    </source>
</evidence>
<evidence type="ECO:0000256" key="17">
    <source>
        <dbReference type="PIRSR" id="PIRSR000130-4"/>
    </source>
</evidence>
<dbReference type="SMART" id="SM01240">
    <property type="entry name" value="IMPDH"/>
    <property type="match status" value="1"/>
</dbReference>
<keyword evidence="11 18" id="KW-0129">CBS domain</keyword>
<dbReference type="OrthoDB" id="9805398at2"/>
<dbReference type="SMART" id="SM00116">
    <property type="entry name" value="CBS"/>
    <property type="match status" value="2"/>
</dbReference>
<feature type="binding site" evidence="13 16">
    <location>
        <begin position="301"/>
        <end position="303"/>
    </location>
    <ligand>
        <name>NAD(+)</name>
        <dbReference type="ChEBI" id="CHEBI:57540"/>
    </ligand>
</feature>
<evidence type="ECO:0000256" key="5">
    <source>
        <dbReference type="ARBA" id="ARBA00022737"/>
    </source>
</evidence>
<feature type="binding site" evidence="13 15">
    <location>
        <begin position="341"/>
        <end position="343"/>
    </location>
    <ligand>
        <name>IMP</name>
        <dbReference type="ChEBI" id="CHEBI:58053"/>
    </ligand>
</feature>
<feature type="binding site" evidence="13 15">
    <location>
        <begin position="364"/>
        <end position="365"/>
    </location>
    <ligand>
        <name>IMP</name>
        <dbReference type="ChEBI" id="CHEBI:58053"/>
    </ligand>
</feature>
<dbReference type="NCBIfam" id="TIGR01302">
    <property type="entry name" value="IMP_dehydrog"/>
    <property type="match status" value="1"/>
</dbReference>
<dbReference type="AlphaFoldDB" id="A0A9X9ERU8"/>
<gene>
    <name evidence="13 22" type="primary">guaB</name>
    <name evidence="22" type="ORF">FC678_14545</name>
</gene>
<dbReference type="PROSITE" id="PS51371">
    <property type="entry name" value="CBS"/>
    <property type="match status" value="2"/>
</dbReference>
<dbReference type="GO" id="GO:0006177">
    <property type="term" value="P:GMP biosynthetic process"/>
    <property type="evidence" value="ECO:0007669"/>
    <property type="project" value="UniProtKB-UniRule"/>
</dbReference>
<dbReference type="PIRSF" id="PIRSF000130">
    <property type="entry name" value="IMPDH"/>
    <property type="match status" value="1"/>
</dbReference>
<evidence type="ECO:0000256" key="10">
    <source>
        <dbReference type="ARBA" id="ARBA00023027"/>
    </source>
</evidence>
<dbReference type="InterPro" id="IPR015875">
    <property type="entry name" value="IMP_DH/GMP_Rdtase_CS"/>
</dbReference>
<feature type="binding site" evidence="13">
    <location>
        <position position="472"/>
    </location>
    <ligand>
        <name>K(+)</name>
        <dbReference type="ChEBI" id="CHEBI:29103"/>
        <note>ligand shared between two tetrameric partners</note>
    </ligand>
</feature>
<dbReference type="GO" id="GO:0006183">
    <property type="term" value="P:GTP biosynthetic process"/>
    <property type="evidence" value="ECO:0007669"/>
    <property type="project" value="TreeGrafter"/>
</dbReference>
<dbReference type="Pfam" id="PF00571">
    <property type="entry name" value="CBS"/>
    <property type="match status" value="2"/>
</dbReference>
<keyword evidence="5" id="KW-0677">Repeat</keyword>
<evidence type="ECO:0000256" key="6">
    <source>
        <dbReference type="ARBA" id="ARBA00022749"/>
    </source>
</evidence>
<evidence type="ECO:0000256" key="9">
    <source>
        <dbReference type="ARBA" id="ARBA00023002"/>
    </source>
</evidence>
<dbReference type="GO" id="GO:0003938">
    <property type="term" value="F:IMP dehydrogenase activity"/>
    <property type="evidence" value="ECO:0007669"/>
    <property type="project" value="UniProtKB-UniRule"/>
</dbReference>
<dbReference type="InterPro" id="IPR000644">
    <property type="entry name" value="CBS_dom"/>
</dbReference>
<evidence type="ECO:0000256" key="12">
    <source>
        <dbReference type="ARBA" id="ARBA00048028"/>
    </source>
</evidence>
<accession>A0A9X9ERU8</accession>
<reference evidence="22 23" key="1">
    <citation type="journal article" date="2019" name="Environ. Microbiol.">
        <title>An active ?-lactamase is a part of an orchestrated cell wall stress resistance network of Bacillus subtilis and related rhizosphere species.</title>
        <authorList>
            <person name="Bucher T."/>
            <person name="Keren-Paz A."/>
            <person name="Hausser J."/>
            <person name="Olender T."/>
            <person name="Cytryn E."/>
            <person name="Kolodkin-Gal I."/>
        </authorList>
    </citation>
    <scope>NUCLEOTIDE SEQUENCE [LARGE SCALE GENOMIC DNA]</scope>
    <source>
        <strain evidence="22 23">I4</strain>
    </source>
</reference>
<dbReference type="GO" id="GO:0046872">
    <property type="term" value="F:metal ion binding"/>
    <property type="evidence" value="ECO:0007669"/>
    <property type="project" value="UniProtKB-UniRule"/>
</dbReference>
<sequence>MWENKFAKEGLTFDDVLLIPAKSEVLPKDVNLQVNLAENLRLNLPIISAGMDTVTEAEMAIAMARQGGLGIIHKNMSIEAQAELVDKVKRSESGVITDPFFLTPDHQVFDAEHLMGKYRISGVPVVNNIEDQKLVGIITNRDLRFISDFSLKISSVMTVENLVTAPVGTNLEQAEKILQKYKIEKLPLVDDNGVLKGLITIKDIEKVIEFPNSAKDKQGRLLAGAAVGVTKDTMKRVEMLVKSHVDAIVLDTAHGHSEGVLEMVKEIRGTYPELTIIAGNVATAEGTKALIEAGADVVKVGIGPGSICTTRVVAGVGVPQITAVFDCATEARKHGKTIIADGGIKYSGDIVKALAAGGHAVMLGSMLAGVTESPGETEIFQGRRFKVYRGMGSVAAMEKGSKDRYFQEDNKKFVPEGIEGRLPYKGPLSDTIFQLIGGIRSGMGYCGTATLEELRENSQFVKMTGAGLRESHPHDVQITKEAPNYSM</sequence>
<dbReference type="EMBL" id="SZNT01000204">
    <property type="protein sequence ID" value="TKH10503.1"/>
    <property type="molecule type" value="Genomic_DNA"/>
</dbReference>
<dbReference type="InterPro" id="IPR046342">
    <property type="entry name" value="CBS_dom_sf"/>
</dbReference>
<comment type="similarity">
    <text evidence="2 13 19">Belongs to the IMPDH/GMPR family.</text>
</comment>
<evidence type="ECO:0000256" key="14">
    <source>
        <dbReference type="PIRSR" id="PIRSR000130-1"/>
    </source>
</evidence>
<dbReference type="GO" id="GO:0000166">
    <property type="term" value="F:nucleotide binding"/>
    <property type="evidence" value="ECO:0007669"/>
    <property type="project" value="UniProtKB-UniRule"/>
</dbReference>
<dbReference type="Gene3D" id="3.20.20.70">
    <property type="entry name" value="Aldolase class I"/>
    <property type="match status" value="1"/>
</dbReference>
<feature type="binding site" evidence="13 15">
    <location>
        <begin position="388"/>
        <end position="392"/>
    </location>
    <ligand>
        <name>IMP</name>
        <dbReference type="ChEBI" id="CHEBI:58053"/>
    </ligand>
</feature>
<evidence type="ECO:0000313" key="23">
    <source>
        <dbReference type="Proteomes" id="UP000309170"/>
    </source>
</evidence>
<comment type="function">
    <text evidence="13">Catalyzes the conversion of inosine 5'-phosphate (IMP) to xanthosine 5'-phosphate (XMP), the first committed and rate-limiting step in the de novo synthesis of guanine nucleotides, and therefore plays an important role in the regulation of cell growth.</text>
</comment>
<evidence type="ECO:0000256" key="1">
    <source>
        <dbReference type="ARBA" id="ARBA00001958"/>
    </source>
</evidence>
<dbReference type="InterPro" id="IPR005990">
    <property type="entry name" value="IMP_DH"/>
</dbReference>
<evidence type="ECO:0000256" key="18">
    <source>
        <dbReference type="PROSITE-ProRule" id="PRU00703"/>
    </source>
</evidence>
<comment type="catalytic activity">
    <reaction evidence="12 13 20">
        <text>IMP + NAD(+) + H2O = XMP + NADH + H(+)</text>
        <dbReference type="Rhea" id="RHEA:11708"/>
        <dbReference type="ChEBI" id="CHEBI:15377"/>
        <dbReference type="ChEBI" id="CHEBI:15378"/>
        <dbReference type="ChEBI" id="CHEBI:57464"/>
        <dbReference type="ChEBI" id="CHEBI:57540"/>
        <dbReference type="ChEBI" id="CHEBI:57945"/>
        <dbReference type="ChEBI" id="CHEBI:58053"/>
        <dbReference type="EC" id="1.1.1.205"/>
    </reaction>
</comment>
<evidence type="ECO:0000256" key="3">
    <source>
        <dbReference type="ARBA" id="ARBA00011881"/>
    </source>
</evidence>
<feature type="binding site" evidence="13 15">
    <location>
        <position position="416"/>
    </location>
    <ligand>
        <name>IMP</name>
        <dbReference type="ChEBI" id="CHEBI:58053"/>
    </ligand>
</feature>
<organism evidence="22 23">
    <name type="scientific">Peribacillus simplex</name>
    <dbReference type="NCBI Taxonomy" id="1478"/>
    <lineage>
        <taxon>Bacteria</taxon>
        <taxon>Bacillati</taxon>
        <taxon>Bacillota</taxon>
        <taxon>Bacilli</taxon>
        <taxon>Bacillales</taxon>
        <taxon>Bacillaceae</taxon>
        <taxon>Peribacillus</taxon>
    </lineage>
</organism>
<comment type="pathway">
    <text evidence="13 20">Purine metabolism; XMP biosynthesis via de novo pathway; XMP from IMP: step 1/1.</text>
</comment>
<dbReference type="InterPro" id="IPR013785">
    <property type="entry name" value="Aldolase_TIM"/>
</dbReference>
<comment type="cofactor">
    <cofactor evidence="1 13">
        <name>K(+)</name>
        <dbReference type="ChEBI" id="CHEBI:29103"/>
    </cofactor>
</comment>
<evidence type="ECO:0000256" key="13">
    <source>
        <dbReference type="HAMAP-Rule" id="MF_01964"/>
    </source>
</evidence>
<dbReference type="CDD" id="cd04601">
    <property type="entry name" value="CBS_pair_IMPDH"/>
    <property type="match status" value="1"/>
</dbReference>
<feature type="binding site" description="in other chain" evidence="13 17">
    <location>
        <position position="305"/>
    </location>
    <ligand>
        <name>K(+)</name>
        <dbReference type="ChEBI" id="CHEBI:29103"/>
        <note>ligand shared between two tetrameric partners</note>
    </ligand>
</feature>
<evidence type="ECO:0000256" key="16">
    <source>
        <dbReference type="PIRSR" id="PIRSR000130-3"/>
    </source>
</evidence>
<evidence type="ECO:0000313" key="22">
    <source>
        <dbReference type="EMBL" id="TKH10503.1"/>
    </source>
</evidence>
<evidence type="ECO:0000256" key="11">
    <source>
        <dbReference type="ARBA" id="ARBA00023122"/>
    </source>
</evidence>
<keyword evidence="4 13" id="KW-0479">Metal-binding</keyword>
<comment type="subunit">
    <text evidence="3 13">Homotetramer.</text>
</comment>
<dbReference type="CDD" id="cd00381">
    <property type="entry name" value="IMPDH"/>
    <property type="match status" value="1"/>
</dbReference>
<feature type="binding site" description="in other chain" evidence="13 17">
    <location>
        <position position="308"/>
    </location>
    <ligand>
        <name>K(+)</name>
        <dbReference type="ChEBI" id="CHEBI:29103"/>
        <note>ligand shared between two tetrameric partners</note>
    </ligand>
</feature>
<keyword evidence="7 13" id="KW-0658">Purine biosynthesis</keyword>
<dbReference type="SUPFAM" id="SSF51412">
    <property type="entry name" value="Inosine monophosphate dehydrogenase (IMPDH)"/>
    <property type="match status" value="1"/>
</dbReference>
<feature type="active site" description="Proton acceptor" evidence="13 14">
    <location>
        <position position="404"/>
    </location>
</feature>
<evidence type="ECO:0000256" key="4">
    <source>
        <dbReference type="ARBA" id="ARBA00022723"/>
    </source>
</evidence>
<feature type="binding site" evidence="13">
    <location>
        <position position="251"/>
    </location>
    <ligand>
        <name>NAD(+)</name>
        <dbReference type="ChEBI" id="CHEBI:57540"/>
    </ligand>
</feature>
<evidence type="ECO:0000256" key="15">
    <source>
        <dbReference type="PIRSR" id="PIRSR000130-2"/>
    </source>
</evidence>
<feature type="active site" description="Thioimidate intermediate" evidence="13 14">
    <location>
        <position position="308"/>
    </location>
</feature>
<keyword evidence="10 13" id="KW-0520">NAD</keyword>
<feature type="binding site" evidence="16">
    <location>
        <begin position="251"/>
        <end position="253"/>
    </location>
    <ligand>
        <name>NAD(+)</name>
        <dbReference type="ChEBI" id="CHEBI:57540"/>
    </ligand>
</feature>
<dbReference type="Pfam" id="PF00478">
    <property type="entry name" value="IMPDH"/>
    <property type="match status" value="1"/>
</dbReference>
<comment type="activity regulation">
    <text evidence="13">Mycophenolic acid (MPA) is a non-competitive inhibitor that prevents formation of the closed enzyme conformation by binding to the same site as the amobile flap. In contrast, mizoribine monophosphate (MZP) is a competitive inhibitor that induces the closed conformation. MPA is a potent inhibitor of mammalian IMPDHs but a poor inhibitor of the bacterial enzymes. MZP is a more potent inhibitor of bacterial IMPDH.</text>
</comment>
<feature type="binding site" description="in other chain" evidence="13 17">
    <location>
        <position position="303"/>
    </location>
    <ligand>
        <name>K(+)</name>
        <dbReference type="ChEBI" id="CHEBI:29103"/>
        <note>ligand shared between two tetrameric partners</note>
    </ligand>
</feature>
<protein>
    <recommendedName>
        <fullName evidence="13 20">Inosine-5'-monophosphate dehydrogenase</fullName>
        <shortName evidence="13">IMP dehydrogenase</shortName>
        <shortName evidence="13">IMPD</shortName>
        <shortName evidence="13">IMPDH</shortName>
        <ecNumber evidence="13 20">1.1.1.205</ecNumber>
    </recommendedName>
</protein>
<comment type="caution">
    <text evidence="22">The sequence shown here is derived from an EMBL/GenBank/DDBJ whole genome shotgun (WGS) entry which is preliminary data.</text>
</comment>
<comment type="caution">
    <text evidence="13">Lacks conserved residue(s) required for the propagation of feature annotation.</text>
</comment>
<feature type="domain" description="CBS" evidence="21">
    <location>
        <begin position="157"/>
        <end position="215"/>
    </location>
</feature>
<keyword evidence="9 13" id="KW-0560">Oxidoreductase</keyword>
<evidence type="ECO:0000256" key="2">
    <source>
        <dbReference type="ARBA" id="ARBA00005502"/>
    </source>
</evidence>
<name>A0A9X9ERU8_9BACI</name>
<feature type="domain" description="CBS" evidence="21">
    <location>
        <begin position="95"/>
        <end position="153"/>
    </location>
</feature>
<dbReference type="InterPro" id="IPR001093">
    <property type="entry name" value="IMP_DH_GMPRt"/>
</dbReference>
<feature type="binding site" evidence="13 15">
    <location>
        <position position="306"/>
    </location>
    <ligand>
        <name>IMP</name>
        <dbReference type="ChEBI" id="CHEBI:58053"/>
    </ligand>
</feature>
<feature type="binding site" evidence="13">
    <location>
        <position position="471"/>
    </location>
    <ligand>
        <name>K(+)</name>
        <dbReference type="ChEBI" id="CHEBI:29103"/>
        <note>ligand shared between two tetrameric partners</note>
    </ligand>
</feature>
<dbReference type="FunFam" id="3.20.20.70:FF:000003">
    <property type="entry name" value="GMP reductase"/>
    <property type="match status" value="1"/>
</dbReference>